<accession>A0A0C3K9S9</accession>
<dbReference type="AlphaFoldDB" id="A0A0C3K9S9"/>
<reference evidence="1 2" key="1">
    <citation type="submission" date="2014-04" db="EMBL/GenBank/DDBJ databases">
        <authorList>
            <consortium name="DOE Joint Genome Institute"/>
            <person name="Kuo A."/>
            <person name="Kohler A."/>
            <person name="Costa M.D."/>
            <person name="Nagy L.G."/>
            <person name="Floudas D."/>
            <person name="Copeland A."/>
            <person name="Barry K.W."/>
            <person name="Cichocki N."/>
            <person name="Veneault-Fourrey C."/>
            <person name="LaButti K."/>
            <person name="Lindquist E.A."/>
            <person name="Lipzen A."/>
            <person name="Lundell T."/>
            <person name="Morin E."/>
            <person name="Murat C."/>
            <person name="Sun H."/>
            <person name="Tunlid A."/>
            <person name="Henrissat B."/>
            <person name="Grigoriev I.V."/>
            <person name="Hibbett D.S."/>
            <person name="Martin F."/>
            <person name="Nordberg H.P."/>
            <person name="Cantor M.N."/>
            <person name="Hua S.X."/>
        </authorList>
    </citation>
    <scope>NUCLEOTIDE SEQUENCE [LARGE SCALE GENOMIC DNA]</scope>
    <source>
        <strain evidence="1 2">Marx 270</strain>
    </source>
</reference>
<organism evidence="1 2">
    <name type="scientific">Pisolithus tinctorius Marx 270</name>
    <dbReference type="NCBI Taxonomy" id="870435"/>
    <lineage>
        <taxon>Eukaryota</taxon>
        <taxon>Fungi</taxon>
        <taxon>Dikarya</taxon>
        <taxon>Basidiomycota</taxon>
        <taxon>Agaricomycotina</taxon>
        <taxon>Agaricomycetes</taxon>
        <taxon>Agaricomycetidae</taxon>
        <taxon>Boletales</taxon>
        <taxon>Sclerodermatineae</taxon>
        <taxon>Pisolithaceae</taxon>
        <taxon>Pisolithus</taxon>
    </lineage>
</organism>
<evidence type="ECO:0000313" key="1">
    <source>
        <dbReference type="EMBL" id="KIO06332.1"/>
    </source>
</evidence>
<name>A0A0C3K9S9_PISTI</name>
<gene>
    <name evidence="1" type="ORF">M404DRAFT_998965</name>
</gene>
<dbReference type="EMBL" id="KN831963">
    <property type="protein sequence ID" value="KIO06332.1"/>
    <property type="molecule type" value="Genomic_DNA"/>
</dbReference>
<evidence type="ECO:0000313" key="2">
    <source>
        <dbReference type="Proteomes" id="UP000054217"/>
    </source>
</evidence>
<sequence length="119" mass="12845">MEIPFASLHPRSPRASLVDTAILLDHLKFSLQVAIGNKSAWWNDGCIPSSKIAMFDSNFGRTCHLDLACPFLSSFRISVSNSHRAPLVTGTGLQLPIKFTGPIQTCLAASALSVPLHQS</sequence>
<protein>
    <submittedName>
        <fullName evidence="1">Uncharacterized protein</fullName>
    </submittedName>
</protein>
<proteinExistence type="predicted"/>
<keyword evidence="2" id="KW-1185">Reference proteome</keyword>
<dbReference type="InParanoid" id="A0A0C3K9S9"/>
<dbReference type="Proteomes" id="UP000054217">
    <property type="component" value="Unassembled WGS sequence"/>
</dbReference>
<dbReference type="HOGENOM" id="CLU_2062425_0_0_1"/>
<reference evidence="2" key="2">
    <citation type="submission" date="2015-01" db="EMBL/GenBank/DDBJ databases">
        <title>Evolutionary Origins and Diversification of the Mycorrhizal Mutualists.</title>
        <authorList>
            <consortium name="DOE Joint Genome Institute"/>
            <consortium name="Mycorrhizal Genomics Consortium"/>
            <person name="Kohler A."/>
            <person name="Kuo A."/>
            <person name="Nagy L.G."/>
            <person name="Floudas D."/>
            <person name="Copeland A."/>
            <person name="Barry K.W."/>
            <person name="Cichocki N."/>
            <person name="Veneault-Fourrey C."/>
            <person name="LaButti K."/>
            <person name="Lindquist E.A."/>
            <person name="Lipzen A."/>
            <person name="Lundell T."/>
            <person name="Morin E."/>
            <person name="Murat C."/>
            <person name="Riley R."/>
            <person name="Ohm R."/>
            <person name="Sun H."/>
            <person name="Tunlid A."/>
            <person name="Henrissat B."/>
            <person name="Grigoriev I.V."/>
            <person name="Hibbett D.S."/>
            <person name="Martin F."/>
        </authorList>
    </citation>
    <scope>NUCLEOTIDE SEQUENCE [LARGE SCALE GENOMIC DNA]</scope>
    <source>
        <strain evidence="2">Marx 270</strain>
    </source>
</reference>